<feature type="region of interest" description="Disordered" evidence="4">
    <location>
        <begin position="194"/>
        <end position="229"/>
    </location>
</feature>
<organism evidence="7 8">
    <name type="scientific">Hyphococcus lacteus</name>
    <dbReference type="NCBI Taxonomy" id="3143536"/>
    <lineage>
        <taxon>Bacteria</taxon>
        <taxon>Pseudomonadati</taxon>
        <taxon>Pseudomonadota</taxon>
        <taxon>Alphaproteobacteria</taxon>
        <taxon>Parvularculales</taxon>
        <taxon>Parvularculaceae</taxon>
        <taxon>Hyphococcus</taxon>
    </lineage>
</organism>
<accession>A0ABV3Z516</accession>
<feature type="domain" description="MurNAc-LAA" evidence="6">
    <location>
        <begin position="288"/>
        <end position="440"/>
    </location>
</feature>
<keyword evidence="3 7" id="KW-0378">Hydrolase</keyword>
<protein>
    <recommendedName>
        <fullName evidence="2">N-acetylmuramoyl-L-alanine amidase</fullName>
        <ecNumber evidence="2">3.5.1.28</ecNumber>
    </recommendedName>
</protein>
<evidence type="ECO:0000256" key="3">
    <source>
        <dbReference type="ARBA" id="ARBA00022801"/>
    </source>
</evidence>
<dbReference type="CDD" id="cd02696">
    <property type="entry name" value="MurNAc-LAA"/>
    <property type="match status" value="1"/>
</dbReference>
<evidence type="ECO:0000256" key="4">
    <source>
        <dbReference type="SAM" id="MobiDB-lite"/>
    </source>
</evidence>
<dbReference type="SUPFAM" id="SSF53187">
    <property type="entry name" value="Zn-dependent exopeptidases"/>
    <property type="match status" value="1"/>
</dbReference>
<comment type="caution">
    <text evidence="7">The sequence shown here is derived from an EMBL/GenBank/DDBJ whole genome shotgun (WGS) entry which is preliminary data.</text>
</comment>
<dbReference type="RefSeq" id="WP_369313898.1">
    <property type="nucleotide sequence ID" value="NZ_JBEHZE010000001.1"/>
</dbReference>
<evidence type="ECO:0000313" key="8">
    <source>
        <dbReference type="Proteomes" id="UP001560685"/>
    </source>
</evidence>
<keyword evidence="5" id="KW-0732">Signal</keyword>
<keyword evidence="8" id="KW-1185">Reference proteome</keyword>
<gene>
    <name evidence="7" type="ORF">ABFZ84_10105</name>
</gene>
<dbReference type="InterPro" id="IPR002508">
    <property type="entry name" value="MurNAc-LAA_cat"/>
</dbReference>
<evidence type="ECO:0000256" key="1">
    <source>
        <dbReference type="ARBA" id="ARBA00001561"/>
    </source>
</evidence>
<dbReference type="Gene3D" id="3.40.630.40">
    <property type="entry name" value="Zn-dependent exopeptidases"/>
    <property type="match status" value="1"/>
</dbReference>
<dbReference type="PANTHER" id="PTHR30404:SF0">
    <property type="entry name" value="N-ACETYLMURAMOYL-L-ALANINE AMIDASE AMIC"/>
    <property type="match status" value="1"/>
</dbReference>
<name>A0ABV3Z516_9PROT</name>
<dbReference type="Proteomes" id="UP001560685">
    <property type="component" value="Unassembled WGS sequence"/>
</dbReference>
<evidence type="ECO:0000256" key="2">
    <source>
        <dbReference type="ARBA" id="ARBA00011901"/>
    </source>
</evidence>
<dbReference type="EC" id="3.5.1.28" evidence="2"/>
<evidence type="ECO:0000256" key="5">
    <source>
        <dbReference type="SAM" id="SignalP"/>
    </source>
</evidence>
<evidence type="ECO:0000259" key="6">
    <source>
        <dbReference type="SMART" id="SM00646"/>
    </source>
</evidence>
<proteinExistence type="predicted"/>
<feature type="signal peptide" evidence="5">
    <location>
        <begin position="1"/>
        <end position="37"/>
    </location>
</feature>
<dbReference type="Pfam" id="PF01520">
    <property type="entry name" value="Amidase_3"/>
    <property type="match status" value="1"/>
</dbReference>
<dbReference type="InterPro" id="IPR050695">
    <property type="entry name" value="N-acetylmuramoyl_amidase_3"/>
</dbReference>
<reference evidence="7 8" key="1">
    <citation type="submission" date="2024-05" db="EMBL/GenBank/DDBJ databases">
        <title>Three bacterial strains, DH-69, EH-24, and ECK-19 isolated from coastal sediments.</title>
        <authorList>
            <person name="Ye Y.-Q."/>
            <person name="Du Z.-J."/>
        </authorList>
    </citation>
    <scope>NUCLEOTIDE SEQUENCE [LARGE SCALE GENOMIC DNA]</scope>
    <source>
        <strain evidence="7 8">ECK-19</strain>
    </source>
</reference>
<dbReference type="GO" id="GO:0008745">
    <property type="term" value="F:N-acetylmuramoyl-L-alanine amidase activity"/>
    <property type="evidence" value="ECO:0007669"/>
    <property type="project" value="UniProtKB-EC"/>
</dbReference>
<comment type="catalytic activity">
    <reaction evidence="1">
        <text>Hydrolyzes the link between N-acetylmuramoyl residues and L-amino acid residues in certain cell-wall glycopeptides.</text>
        <dbReference type="EC" id="3.5.1.28"/>
    </reaction>
</comment>
<feature type="chain" id="PRO_5047340709" description="N-acetylmuramoyl-L-alanine amidase" evidence="5">
    <location>
        <begin position="38"/>
        <end position="460"/>
    </location>
</feature>
<dbReference type="EMBL" id="JBEHZE010000001">
    <property type="protein sequence ID" value="MEX6633900.1"/>
    <property type="molecule type" value="Genomic_DNA"/>
</dbReference>
<dbReference type="SMART" id="SM00646">
    <property type="entry name" value="Ami_3"/>
    <property type="match status" value="1"/>
</dbReference>
<dbReference type="PANTHER" id="PTHR30404">
    <property type="entry name" value="N-ACETYLMURAMOYL-L-ALANINE AMIDASE"/>
    <property type="match status" value="1"/>
</dbReference>
<dbReference type="Gene3D" id="2.60.40.3500">
    <property type="match status" value="1"/>
</dbReference>
<sequence>MALVIEFMKTFMCFRKTIRCVAGFVVFATAVLSGAHAVELKDVRFGPSKDTTRIVFDIQGAPTYAVSGDEVGEGRLYVNFESLSLGSVNAAFKPGKGHVARYGFALQGKNGTRAVFEFNKTAKIKEVFVLEPKGKVSHYRLVVDLQTADKAAFLASLPSVYGDIGAVIEQVIADNETPPKQDARTVAATASLKVPPTPTLKNQPDAKSRTAAEGTPKLKIVIDPGHGGRDPGAIGPGGTLEKTVTLAAALELSKILEERGNYDVILTREADKDPKIKRDQREELARREALARAAGGQLFISLHADAVAQPDLRGASVYTLSNEGSARSASLAKSEGNYHSYGLELKKFDPVLGGILLDKAQDTTLTQSSKFAEILIGNLSGKTPLLNRSHRKGDLRVLLATDVPAVLLEMAFISNSKDESNLKSKSWRKRTMTAVADSIDDYFTGEHVQRHAGLPKGAAK</sequence>
<evidence type="ECO:0000313" key="7">
    <source>
        <dbReference type="EMBL" id="MEX6633900.1"/>
    </source>
</evidence>